<feature type="transmembrane region" description="Helical" evidence="10">
    <location>
        <begin position="275"/>
        <end position="292"/>
    </location>
</feature>
<feature type="transmembrane region" description="Helical" evidence="10">
    <location>
        <begin position="181"/>
        <end position="201"/>
    </location>
</feature>
<proteinExistence type="predicted"/>
<evidence type="ECO:0000313" key="11">
    <source>
        <dbReference type="EMBL" id="MDK4512258.1"/>
    </source>
</evidence>
<dbReference type="GO" id="GO:0042910">
    <property type="term" value="F:xenobiotic transmembrane transporter activity"/>
    <property type="evidence" value="ECO:0007669"/>
    <property type="project" value="InterPro"/>
</dbReference>
<dbReference type="RefSeq" id="WP_285049116.1">
    <property type="nucleotide sequence ID" value="NZ_JAMGTK010000014.1"/>
</dbReference>
<comment type="subcellular location">
    <subcellularLocation>
        <location evidence="1">Cell membrane</location>
        <topology evidence="1">Multi-pass membrane protein</topology>
    </subcellularLocation>
</comment>
<sequence length="467" mass="51956">MNLILDFFSSFRLLEQEKTEQEIPSKKKIKQEYWRVALPTAVEGVLLNLMLLADLIMVGSLGIEQAAAVGIVSQPKMILQMIMSAAGVAITAIVARRKGEGDEEGLNSCIKQSLLLLGILYFFFVCLSFLFSKNIVSFAGANKDYVDYASIYFQYIALSVFFKVFCVVLSSAQIGVGNTKVVLISGMIGNGLNVLFNYILIFGKFGFPAMGIQGAAIATVLGNFVIFIILLYSTTRGDYGIDILRKGSYSFSKKILKPLQEIGTNSFLEHVFERIGLFIFAKMIASLGTVAMGTHHYCILLWDLYYYFGVGMSSASASFTGIKLGEKRKDLAILYMRAAQYSGLWISICVGIIFFLLRNMIFSVMVSDTRVILLGSSVMLIISFLLIPQTQAQVTAGVLRGAGDNRFIAIYSLFISAILRPCLAYIFVFLWNFGLVGIWLAFFSDEFLKMLLAQYRVQKGIWLQKEI</sequence>
<keyword evidence="4" id="KW-1003">Cell membrane</keyword>
<dbReference type="GO" id="GO:0005886">
    <property type="term" value="C:plasma membrane"/>
    <property type="evidence" value="ECO:0007669"/>
    <property type="project" value="UniProtKB-SubCell"/>
</dbReference>
<dbReference type="CDD" id="cd13137">
    <property type="entry name" value="MATE_NorM_like"/>
    <property type="match status" value="1"/>
</dbReference>
<reference evidence="11" key="1">
    <citation type="journal article" date="2022" name="Gene">
        <title>A genome-led study on the pathogenesis of Fusobacterium necrophorum infections.</title>
        <authorList>
            <person name="Thapa G."/>
            <person name="Jayal A."/>
            <person name="Sikazwe E."/>
            <person name="Perry T."/>
            <person name="Mohammed Al Balushi A."/>
            <person name="Livingstone P."/>
        </authorList>
    </citation>
    <scope>NUCLEOTIDE SEQUENCE</scope>
    <source>
        <strain evidence="11">BRON_8</strain>
    </source>
</reference>
<evidence type="ECO:0000256" key="6">
    <source>
        <dbReference type="ARBA" id="ARBA00022989"/>
    </source>
</evidence>
<evidence type="ECO:0000256" key="8">
    <source>
        <dbReference type="ARBA" id="ARBA00023136"/>
    </source>
</evidence>
<keyword evidence="6 10" id="KW-1133">Transmembrane helix</keyword>
<evidence type="ECO:0000256" key="2">
    <source>
        <dbReference type="ARBA" id="ARBA00022448"/>
    </source>
</evidence>
<dbReference type="AlphaFoldDB" id="A0AAW6WCM8"/>
<dbReference type="PANTHER" id="PTHR43298">
    <property type="entry name" value="MULTIDRUG RESISTANCE PROTEIN NORM-RELATED"/>
    <property type="match status" value="1"/>
</dbReference>
<feature type="transmembrane region" description="Helical" evidence="10">
    <location>
        <begin position="114"/>
        <end position="131"/>
    </location>
</feature>
<keyword evidence="5 10" id="KW-0812">Transmembrane</keyword>
<keyword evidence="2" id="KW-0813">Transport</keyword>
<dbReference type="GO" id="GO:0006811">
    <property type="term" value="P:monoatomic ion transport"/>
    <property type="evidence" value="ECO:0007669"/>
    <property type="project" value="UniProtKB-KW"/>
</dbReference>
<gene>
    <name evidence="11" type="ORF">MWG07_08360</name>
</gene>
<feature type="transmembrane region" description="Helical" evidence="10">
    <location>
        <begin position="207"/>
        <end position="232"/>
    </location>
</feature>
<accession>A0AAW6WCM8</accession>
<organism evidence="11 12">
    <name type="scientific">Fusobacterium necrophorum</name>
    <dbReference type="NCBI Taxonomy" id="859"/>
    <lineage>
        <taxon>Bacteria</taxon>
        <taxon>Fusobacteriati</taxon>
        <taxon>Fusobacteriota</taxon>
        <taxon>Fusobacteriia</taxon>
        <taxon>Fusobacteriales</taxon>
        <taxon>Fusobacteriaceae</taxon>
        <taxon>Fusobacterium</taxon>
    </lineage>
</organism>
<dbReference type="Proteomes" id="UP001173223">
    <property type="component" value="Unassembled WGS sequence"/>
</dbReference>
<feature type="transmembrane region" description="Helical" evidence="10">
    <location>
        <begin position="304"/>
        <end position="322"/>
    </location>
</feature>
<evidence type="ECO:0000256" key="4">
    <source>
        <dbReference type="ARBA" id="ARBA00022475"/>
    </source>
</evidence>
<reference evidence="11" key="2">
    <citation type="submission" date="2022-04" db="EMBL/GenBank/DDBJ databases">
        <authorList>
            <person name="Livingstone P.G."/>
        </authorList>
    </citation>
    <scope>NUCLEOTIDE SEQUENCE</scope>
    <source>
        <strain evidence="11">BRON_8</strain>
    </source>
</reference>
<keyword evidence="7" id="KW-0406">Ion transport</keyword>
<dbReference type="InterPro" id="IPR002528">
    <property type="entry name" value="MATE_fam"/>
</dbReference>
<dbReference type="InterPro" id="IPR048279">
    <property type="entry name" value="MdtK-like"/>
</dbReference>
<protein>
    <recommendedName>
        <fullName evidence="9">Multidrug-efflux transporter</fullName>
    </recommendedName>
</protein>
<evidence type="ECO:0000256" key="3">
    <source>
        <dbReference type="ARBA" id="ARBA00022449"/>
    </source>
</evidence>
<dbReference type="PANTHER" id="PTHR43298:SF2">
    <property type="entry name" value="FMN_FAD EXPORTER YEEO-RELATED"/>
    <property type="match status" value="1"/>
</dbReference>
<evidence type="ECO:0000256" key="1">
    <source>
        <dbReference type="ARBA" id="ARBA00004651"/>
    </source>
</evidence>
<evidence type="ECO:0000256" key="7">
    <source>
        <dbReference type="ARBA" id="ARBA00023065"/>
    </source>
</evidence>
<dbReference type="NCBIfam" id="TIGR00797">
    <property type="entry name" value="matE"/>
    <property type="match status" value="1"/>
</dbReference>
<evidence type="ECO:0000313" key="12">
    <source>
        <dbReference type="Proteomes" id="UP001173223"/>
    </source>
</evidence>
<keyword evidence="3" id="KW-0050">Antiport</keyword>
<evidence type="ECO:0000256" key="9">
    <source>
        <dbReference type="ARBA" id="ARBA00031636"/>
    </source>
</evidence>
<dbReference type="InterPro" id="IPR050222">
    <property type="entry name" value="MATE_MdtK"/>
</dbReference>
<dbReference type="Pfam" id="PF01554">
    <property type="entry name" value="MatE"/>
    <property type="match status" value="2"/>
</dbReference>
<feature type="transmembrane region" description="Helical" evidence="10">
    <location>
        <begin position="36"/>
        <end position="57"/>
    </location>
</feature>
<evidence type="ECO:0000256" key="10">
    <source>
        <dbReference type="SAM" id="Phobius"/>
    </source>
</evidence>
<feature type="transmembrane region" description="Helical" evidence="10">
    <location>
        <begin position="151"/>
        <end position="169"/>
    </location>
</feature>
<keyword evidence="8 10" id="KW-0472">Membrane</keyword>
<feature type="transmembrane region" description="Helical" evidence="10">
    <location>
        <begin position="369"/>
        <end position="387"/>
    </location>
</feature>
<evidence type="ECO:0000256" key="5">
    <source>
        <dbReference type="ARBA" id="ARBA00022692"/>
    </source>
</evidence>
<feature type="transmembrane region" description="Helical" evidence="10">
    <location>
        <begin position="334"/>
        <end position="357"/>
    </location>
</feature>
<dbReference type="EMBL" id="JAMGTK010000014">
    <property type="protein sequence ID" value="MDK4512258.1"/>
    <property type="molecule type" value="Genomic_DNA"/>
</dbReference>
<dbReference type="GO" id="GO:0015297">
    <property type="term" value="F:antiporter activity"/>
    <property type="evidence" value="ECO:0007669"/>
    <property type="project" value="UniProtKB-KW"/>
</dbReference>
<keyword evidence="12" id="KW-1185">Reference proteome</keyword>
<comment type="caution">
    <text evidence="11">The sequence shown here is derived from an EMBL/GenBank/DDBJ whole genome shotgun (WGS) entry which is preliminary data.</text>
</comment>
<dbReference type="PIRSF" id="PIRSF006603">
    <property type="entry name" value="DinF"/>
    <property type="match status" value="1"/>
</dbReference>
<name>A0AAW6WCM8_9FUSO</name>
<feature type="transmembrane region" description="Helical" evidence="10">
    <location>
        <begin position="77"/>
        <end position="94"/>
    </location>
</feature>